<name>A0A172T4N5_FERPE</name>
<protein>
    <submittedName>
        <fullName evidence="1">Uncharacterized protein</fullName>
    </submittedName>
</protein>
<dbReference type="Proteomes" id="UP000077096">
    <property type="component" value="Chromosome"/>
</dbReference>
<gene>
    <name evidence="3" type="ORF">ENT72_03495</name>
    <name evidence="2" type="ORF">ENU12_05725</name>
    <name evidence="1" type="ORF">JM64_08195</name>
</gene>
<dbReference type="EMBL" id="DTBH01000125">
    <property type="protein sequence ID" value="HGQ77395.1"/>
    <property type="molecule type" value="Genomic_DNA"/>
</dbReference>
<evidence type="ECO:0000313" key="2">
    <source>
        <dbReference type="EMBL" id="HGQ77395.1"/>
    </source>
</evidence>
<dbReference type="KEGG" id="fng:JM64_08195"/>
<reference evidence="2" key="2">
    <citation type="journal article" date="2020" name="mSystems">
        <title>Genome- and Community-Level Interaction Insights into Carbon Utilization and Element Cycling Functions of Hydrothermarchaeota in Hydrothermal Sediment.</title>
        <authorList>
            <person name="Zhou Z."/>
            <person name="Liu Y."/>
            <person name="Xu W."/>
            <person name="Pan J."/>
            <person name="Luo Z.H."/>
            <person name="Li M."/>
        </authorList>
    </citation>
    <scope>NUCLEOTIDE SEQUENCE [LARGE SCALE GENOMIC DNA]</scope>
    <source>
        <strain evidence="3">SpSt-604</strain>
        <strain evidence="2">SpSt-640</strain>
    </source>
</reference>
<sequence length="182" mass="21239">MVVEVNNISLFEYYEGFSEFQEQIFQCKLKFLVQLAKMYPNSKFVFYNALGRFGLLEEVYKILENIFENFDIDLENKLLDFNSSPINNLPHVRIDGRVTAVDSVETIGLVKVESENALKCDYTTCLYLLENLTEKDLEDKFRGFKVEILPKSFFESELVNSLKTANQRYIVLKLIRGEEICL</sequence>
<proteinExistence type="predicted"/>
<accession>A0A172T4N5</accession>
<reference evidence="1 4" key="1">
    <citation type="submission" date="2014-08" db="EMBL/GenBank/DDBJ databases">
        <title>Fervidobacterium pennivorans DYC genome.</title>
        <authorList>
            <person name="Wushke S."/>
        </authorList>
    </citation>
    <scope>NUCLEOTIDE SEQUENCE [LARGE SCALE GENOMIC DNA]</scope>
    <source>
        <strain evidence="1 4">DYC</strain>
    </source>
</reference>
<dbReference type="EMBL" id="DSZT01000111">
    <property type="protein sequence ID" value="HGU41974.1"/>
    <property type="molecule type" value="Genomic_DNA"/>
</dbReference>
<dbReference type="OrthoDB" id="48433at2"/>
<evidence type="ECO:0000313" key="1">
    <source>
        <dbReference type="EMBL" id="ANE41924.1"/>
    </source>
</evidence>
<organism evidence="1 4">
    <name type="scientific">Fervidobacterium pennivorans</name>
    <dbReference type="NCBI Taxonomy" id="93466"/>
    <lineage>
        <taxon>Bacteria</taxon>
        <taxon>Thermotogati</taxon>
        <taxon>Thermotogota</taxon>
        <taxon>Thermotogae</taxon>
        <taxon>Thermotogales</taxon>
        <taxon>Fervidobacteriaceae</taxon>
        <taxon>Fervidobacterium</taxon>
    </lineage>
</organism>
<dbReference type="AlphaFoldDB" id="A0A172T4N5"/>
<evidence type="ECO:0000313" key="3">
    <source>
        <dbReference type="EMBL" id="HGU41974.1"/>
    </source>
</evidence>
<dbReference type="PATRIC" id="fig|93466.3.peg.1725"/>
<dbReference type="EMBL" id="CP011393">
    <property type="protein sequence ID" value="ANE41924.1"/>
    <property type="molecule type" value="Genomic_DNA"/>
</dbReference>
<evidence type="ECO:0000313" key="4">
    <source>
        <dbReference type="Proteomes" id="UP000077096"/>
    </source>
</evidence>